<proteinExistence type="predicted"/>
<accession>A0ABV8JVS4</accession>
<evidence type="ECO:0000313" key="1">
    <source>
        <dbReference type="EMBL" id="MFC4096904.1"/>
    </source>
</evidence>
<dbReference type="PROSITE" id="PS51257">
    <property type="entry name" value="PROKAR_LIPOPROTEIN"/>
    <property type="match status" value="1"/>
</dbReference>
<sequence>MKYKVAKCIMSFIILVLVGCTKDEDYTRIDKIGGGLLPEQEIEVPCDFPEPKPLGTIPNLKI</sequence>
<dbReference type="Proteomes" id="UP001595814">
    <property type="component" value="Unassembled WGS sequence"/>
</dbReference>
<reference evidence="2" key="1">
    <citation type="journal article" date="2019" name="Int. J. Syst. Evol. Microbiol.">
        <title>The Global Catalogue of Microorganisms (GCM) 10K type strain sequencing project: providing services to taxonomists for standard genome sequencing and annotation.</title>
        <authorList>
            <consortium name="The Broad Institute Genomics Platform"/>
            <consortium name="The Broad Institute Genome Sequencing Center for Infectious Disease"/>
            <person name="Wu L."/>
            <person name="Ma J."/>
        </authorList>
    </citation>
    <scope>NUCLEOTIDE SEQUENCE [LARGE SCALE GENOMIC DNA]</scope>
    <source>
        <strain evidence="2">CECT 7477</strain>
    </source>
</reference>
<keyword evidence="2" id="KW-1185">Reference proteome</keyword>
<protein>
    <recommendedName>
        <fullName evidence="3">Lipoprotein</fullName>
    </recommendedName>
</protein>
<comment type="caution">
    <text evidence="1">The sequence shown here is derived from an EMBL/GenBank/DDBJ whole genome shotgun (WGS) entry which is preliminary data.</text>
</comment>
<evidence type="ECO:0000313" key="2">
    <source>
        <dbReference type="Proteomes" id="UP001595814"/>
    </source>
</evidence>
<organism evidence="1 2">
    <name type="scientific">Euzebyella saccharophila</name>
    <dbReference type="NCBI Taxonomy" id="679664"/>
    <lineage>
        <taxon>Bacteria</taxon>
        <taxon>Pseudomonadati</taxon>
        <taxon>Bacteroidota</taxon>
        <taxon>Flavobacteriia</taxon>
        <taxon>Flavobacteriales</taxon>
        <taxon>Flavobacteriaceae</taxon>
        <taxon>Euzebyella</taxon>
    </lineage>
</organism>
<gene>
    <name evidence="1" type="ORF">ACFOUT_13525</name>
</gene>
<dbReference type="RefSeq" id="WP_192461636.1">
    <property type="nucleotide sequence ID" value="NZ_JACYFJ010000002.1"/>
</dbReference>
<name>A0ABV8JVS4_9FLAO</name>
<dbReference type="EMBL" id="JBHSAW010000010">
    <property type="protein sequence ID" value="MFC4096904.1"/>
    <property type="molecule type" value="Genomic_DNA"/>
</dbReference>
<evidence type="ECO:0008006" key="3">
    <source>
        <dbReference type="Google" id="ProtNLM"/>
    </source>
</evidence>